<dbReference type="GeneID" id="86879139"/>
<dbReference type="EMBL" id="NXEJ01000003">
    <property type="protein sequence ID" value="POO53007.1"/>
    <property type="molecule type" value="Genomic_DNA"/>
</dbReference>
<organism evidence="1 2">
    <name type="scientific">Agrobacterium rosae</name>
    <dbReference type="NCBI Taxonomy" id="1972867"/>
    <lineage>
        <taxon>Bacteria</taxon>
        <taxon>Pseudomonadati</taxon>
        <taxon>Pseudomonadota</taxon>
        <taxon>Alphaproteobacteria</taxon>
        <taxon>Hyphomicrobiales</taxon>
        <taxon>Rhizobiaceae</taxon>
        <taxon>Rhizobium/Agrobacterium group</taxon>
        <taxon>Agrobacterium</taxon>
    </lineage>
</organism>
<reference evidence="1 2" key="1">
    <citation type="journal article" date="2018" name="Syst. Appl. Microbiol.">
        <title>Agrobacterium rosae sp. nov., isolated from galls on different agricultural crops.</title>
        <authorList>
            <person name="Kuzmanovic N."/>
            <person name="Pulawska J."/>
            <person name="Smalla K."/>
            <person name="Nesme X."/>
        </authorList>
    </citation>
    <scope>NUCLEOTIDE SEQUENCE [LARGE SCALE GENOMIC DNA]</scope>
    <source>
        <strain evidence="1 2">NCPPB 1650</strain>
    </source>
</reference>
<protein>
    <submittedName>
        <fullName evidence="1">Uncharacterized protein</fullName>
    </submittedName>
</protein>
<dbReference type="Proteomes" id="UP000237447">
    <property type="component" value="Unassembled WGS sequence"/>
</dbReference>
<dbReference type="AlphaFoldDB" id="A0AAE5RZK8"/>
<evidence type="ECO:0000313" key="1">
    <source>
        <dbReference type="EMBL" id="POO53007.1"/>
    </source>
</evidence>
<dbReference type="RefSeq" id="WP_103657579.1">
    <property type="nucleotide sequence ID" value="NZ_JABAIN010000008.1"/>
</dbReference>
<sequence>MKIWPNILERHGVHARHELCDGSFLEAKQTLHEELDASLVSEVDQDSDLTAYTAYVADEYSDEEDDAPTGAVLEILFSNRRSLAALRYDNPDLSGAFIEWVSCSTVEDALVAWRKKVMAKYTVIDGDTTAINNQRLDT</sequence>
<comment type="caution">
    <text evidence="1">The sequence shown here is derived from an EMBL/GenBank/DDBJ whole genome shotgun (WGS) entry which is preliminary data.</text>
</comment>
<evidence type="ECO:0000313" key="2">
    <source>
        <dbReference type="Proteomes" id="UP000237447"/>
    </source>
</evidence>
<accession>A0AAE5RZK8</accession>
<name>A0AAE5RZK8_9HYPH</name>
<proteinExistence type="predicted"/>
<gene>
    <name evidence="1" type="ORF">CPJ18_07185</name>
</gene>